<protein>
    <submittedName>
        <fullName evidence="2">Uncharacterized protein</fullName>
    </submittedName>
</protein>
<accession>A0ABD0J493</accession>
<evidence type="ECO:0000313" key="3">
    <source>
        <dbReference type="Proteomes" id="UP001519460"/>
    </source>
</evidence>
<dbReference type="EMBL" id="JACVVK020000658">
    <property type="protein sequence ID" value="KAK7459426.1"/>
    <property type="molecule type" value="Genomic_DNA"/>
</dbReference>
<proteinExistence type="predicted"/>
<feature type="region of interest" description="Disordered" evidence="1">
    <location>
        <begin position="1"/>
        <end position="30"/>
    </location>
</feature>
<reference evidence="2 3" key="1">
    <citation type="journal article" date="2023" name="Sci. Data">
        <title>Genome assembly of the Korean intertidal mud-creeper Batillaria attramentaria.</title>
        <authorList>
            <person name="Patra A.K."/>
            <person name="Ho P.T."/>
            <person name="Jun S."/>
            <person name="Lee S.J."/>
            <person name="Kim Y."/>
            <person name="Won Y.J."/>
        </authorList>
    </citation>
    <scope>NUCLEOTIDE SEQUENCE [LARGE SCALE GENOMIC DNA]</scope>
    <source>
        <strain evidence="2">Wonlab-2016</strain>
    </source>
</reference>
<name>A0ABD0J493_9CAEN</name>
<comment type="caution">
    <text evidence="2">The sequence shown here is derived from an EMBL/GenBank/DDBJ whole genome shotgun (WGS) entry which is preliminary data.</text>
</comment>
<evidence type="ECO:0000313" key="2">
    <source>
        <dbReference type="EMBL" id="KAK7459426.1"/>
    </source>
</evidence>
<organism evidence="2 3">
    <name type="scientific">Batillaria attramentaria</name>
    <dbReference type="NCBI Taxonomy" id="370345"/>
    <lineage>
        <taxon>Eukaryota</taxon>
        <taxon>Metazoa</taxon>
        <taxon>Spiralia</taxon>
        <taxon>Lophotrochozoa</taxon>
        <taxon>Mollusca</taxon>
        <taxon>Gastropoda</taxon>
        <taxon>Caenogastropoda</taxon>
        <taxon>Sorbeoconcha</taxon>
        <taxon>Cerithioidea</taxon>
        <taxon>Batillariidae</taxon>
        <taxon>Batillaria</taxon>
    </lineage>
</organism>
<dbReference type="Proteomes" id="UP001519460">
    <property type="component" value="Unassembled WGS sequence"/>
</dbReference>
<gene>
    <name evidence="2" type="ORF">BaRGS_00038994</name>
</gene>
<evidence type="ECO:0000256" key="1">
    <source>
        <dbReference type="SAM" id="MobiDB-lite"/>
    </source>
</evidence>
<keyword evidence="3" id="KW-1185">Reference proteome</keyword>
<dbReference type="AlphaFoldDB" id="A0ABD0J493"/>
<sequence>MQEQEIMVGGGGREGAAEMATHFPRGEQSEIPQHEKLVALHAVVGLPIVGTHEFLGRAARVTCQLRAEEIQHVITILLT</sequence>